<evidence type="ECO:0000256" key="5">
    <source>
        <dbReference type="ARBA" id="ARBA00022679"/>
    </source>
</evidence>
<dbReference type="PRINTS" id="PR00344">
    <property type="entry name" value="BCTRLSENSOR"/>
</dbReference>
<proteinExistence type="predicted"/>
<feature type="domain" description="HAMP" evidence="13">
    <location>
        <begin position="201"/>
        <end position="254"/>
    </location>
</feature>
<dbReference type="InterPro" id="IPR005467">
    <property type="entry name" value="His_kinase_dom"/>
</dbReference>
<name>A0A6J6AZY1_9ZZZZ</name>
<dbReference type="InterPro" id="IPR003660">
    <property type="entry name" value="HAMP_dom"/>
</dbReference>
<evidence type="ECO:0000256" key="3">
    <source>
        <dbReference type="ARBA" id="ARBA00012438"/>
    </source>
</evidence>
<dbReference type="InterPro" id="IPR036890">
    <property type="entry name" value="HATPase_C_sf"/>
</dbReference>
<dbReference type="Pfam" id="PF02518">
    <property type="entry name" value="HATPase_c"/>
    <property type="match status" value="1"/>
</dbReference>
<dbReference type="Pfam" id="PF00512">
    <property type="entry name" value="HisKA"/>
    <property type="match status" value="1"/>
</dbReference>
<dbReference type="CDD" id="cd00075">
    <property type="entry name" value="HATPase"/>
    <property type="match status" value="1"/>
</dbReference>
<evidence type="ECO:0000256" key="7">
    <source>
        <dbReference type="ARBA" id="ARBA00022777"/>
    </source>
</evidence>
<dbReference type="SMART" id="SM00388">
    <property type="entry name" value="HisKA"/>
    <property type="match status" value="1"/>
</dbReference>
<dbReference type="SUPFAM" id="SSF47384">
    <property type="entry name" value="Homodimeric domain of signal transducing histidine kinase"/>
    <property type="match status" value="1"/>
</dbReference>
<evidence type="ECO:0000256" key="9">
    <source>
        <dbReference type="ARBA" id="ARBA00023012"/>
    </source>
</evidence>
<evidence type="ECO:0000313" key="14">
    <source>
        <dbReference type="EMBL" id="CAB4532322.1"/>
    </source>
</evidence>
<dbReference type="InterPro" id="IPR036097">
    <property type="entry name" value="HisK_dim/P_sf"/>
</dbReference>
<accession>A0A6J6AZY1</accession>
<keyword evidence="8 11" id="KW-1133">Transmembrane helix</keyword>
<feature type="transmembrane region" description="Helical" evidence="11">
    <location>
        <begin position="180"/>
        <end position="200"/>
    </location>
</feature>
<dbReference type="SMART" id="SM00304">
    <property type="entry name" value="HAMP"/>
    <property type="match status" value="1"/>
</dbReference>
<keyword evidence="5" id="KW-0808">Transferase</keyword>
<sequence>MRRKGTDVWERISLRSKLTTLSVALIGLLLIVSSAGTMALLRTYLHQNQDAVLISTVEVMRQQSPLTVEQDLATRQLRLPNLPSGYYIAFLDTSGSLQLAFSSSTTANGQLPNISNFDLQAVLSTQGLPFEVDTRGRFIQENEGAGWRLIAAPSQAFPGSVVVALPTDANNGLMNQYRNVGLVFGGFLLILSGMAIWLTITRALRPLKEVERTAAAVAAGDTSQRLLRLEGQTEMSRVNRSLNTMLDSIDDALDARGKTLEQMRRFVADASHELRTPLVSVRGYAELYRMGALSDKAKLDDAMSRIESEAVRMTSLVESLLSLARLDEDKALEIKEIDILALCRDAAKDLSVAEYRREIIVTDLNEVKLEDKSTLLANVDQNVIKQVLINLLANASRFSPEDKPVFVAAGISEQTLVIEVRDSGEGIPKSLRDKVFERFYRADNSRNRETGGSGLGLAIVKGLVEKHGGTIKASETKGGGATLTVKLPQA</sequence>
<keyword evidence="10 11" id="KW-0472">Membrane</keyword>
<dbReference type="GO" id="GO:0000155">
    <property type="term" value="F:phosphorelay sensor kinase activity"/>
    <property type="evidence" value="ECO:0007669"/>
    <property type="project" value="InterPro"/>
</dbReference>
<feature type="transmembrane region" description="Helical" evidence="11">
    <location>
        <begin position="21"/>
        <end position="41"/>
    </location>
</feature>
<evidence type="ECO:0000256" key="4">
    <source>
        <dbReference type="ARBA" id="ARBA00022553"/>
    </source>
</evidence>
<dbReference type="FunFam" id="1.10.287.130:FF:000001">
    <property type="entry name" value="Two-component sensor histidine kinase"/>
    <property type="match status" value="1"/>
</dbReference>
<dbReference type="Gene3D" id="1.10.287.130">
    <property type="match status" value="1"/>
</dbReference>
<dbReference type="SUPFAM" id="SSF158472">
    <property type="entry name" value="HAMP domain-like"/>
    <property type="match status" value="1"/>
</dbReference>
<evidence type="ECO:0000256" key="2">
    <source>
        <dbReference type="ARBA" id="ARBA00004370"/>
    </source>
</evidence>
<dbReference type="CDD" id="cd06225">
    <property type="entry name" value="HAMP"/>
    <property type="match status" value="1"/>
</dbReference>
<dbReference type="SUPFAM" id="SSF55874">
    <property type="entry name" value="ATPase domain of HSP90 chaperone/DNA topoisomerase II/histidine kinase"/>
    <property type="match status" value="1"/>
</dbReference>
<gene>
    <name evidence="14" type="ORF">UFOPK1410_00193</name>
</gene>
<dbReference type="EMBL" id="CAEZSH010000011">
    <property type="protein sequence ID" value="CAB4532322.1"/>
    <property type="molecule type" value="Genomic_DNA"/>
</dbReference>
<feature type="domain" description="Histidine kinase" evidence="12">
    <location>
        <begin position="269"/>
        <end position="490"/>
    </location>
</feature>
<dbReference type="InterPro" id="IPR003661">
    <property type="entry name" value="HisK_dim/P_dom"/>
</dbReference>
<protein>
    <recommendedName>
        <fullName evidence="3">histidine kinase</fullName>
        <ecNumber evidence="3">2.7.13.3</ecNumber>
    </recommendedName>
</protein>
<organism evidence="14">
    <name type="scientific">freshwater metagenome</name>
    <dbReference type="NCBI Taxonomy" id="449393"/>
    <lineage>
        <taxon>unclassified sequences</taxon>
        <taxon>metagenomes</taxon>
        <taxon>ecological metagenomes</taxon>
    </lineage>
</organism>
<evidence type="ECO:0000256" key="11">
    <source>
        <dbReference type="SAM" id="Phobius"/>
    </source>
</evidence>
<dbReference type="SMART" id="SM00387">
    <property type="entry name" value="HATPase_c"/>
    <property type="match status" value="1"/>
</dbReference>
<dbReference type="InterPro" id="IPR050428">
    <property type="entry name" value="TCS_sensor_his_kinase"/>
</dbReference>
<keyword evidence="4" id="KW-0597">Phosphoprotein</keyword>
<evidence type="ECO:0000256" key="10">
    <source>
        <dbReference type="ARBA" id="ARBA00023136"/>
    </source>
</evidence>
<evidence type="ECO:0000259" key="13">
    <source>
        <dbReference type="PROSITE" id="PS50885"/>
    </source>
</evidence>
<dbReference type="PROSITE" id="PS50885">
    <property type="entry name" value="HAMP"/>
    <property type="match status" value="1"/>
</dbReference>
<comment type="subcellular location">
    <subcellularLocation>
        <location evidence="2">Membrane</location>
    </subcellularLocation>
</comment>
<dbReference type="PROSITE" id="PS50109">
    <property type="entry name" value="HIS_KIN"/>
    <property type="match status" value="1"/>
</dbReference>
<dbReference type="EC" id="2.7.13.3" evidence="3"/>
<dbReference type="AlphaFoldDB" id="A0A6J6AZY1"/>
<keyword evidence="6 11" id="KW-0812">Transmembrane</keyword>
<evidence type="ECO:0000256" key="8">
    <source>
        <dbReference type="ARBA" id="ARBA00022989"/>
    </source>
</evidence>
<keyword evidence="7" id="KW-0418">Kinase</keyword>
<comment type="catalytic activity">
    <reaction evidence="1">
        <text>ATP + protein L-histidine = ADP + protein N-phospho-L-histidine.</text>
        <dbReference type="EC" id="2.7.13.3"/>
    </reaction>
</comment>
<keyword evidence="9" id="KW-0902">Two-component regulatory system</keyword>
<dbReference type="InterPro" id="IPR004358">
    <property type="entry name" value="Sig_transdc_His_kin-like_C"/>
</dbReference>
<dbReference type="PANTHER" id="PTHR45436">
    <property type="entry name" value="SENSOR HISTIDINE KINASE YKOH"/>
    <property type="match status" value="1"/>
</dbReference>
<dbReference type="Gene3D" id="3.30.565.10">
    <property type="entry name" value="Histidine kinase-like ATPase, C-terminal domain"/>
    <property type="match status" value="1"/>
</dbReference>
<dbReference type="Gene3D" id="6.10.340.10">
    <property type="match status" value="1"/>
</dbReference>
<dbReference type="PANTHER" id="PTHR45436:SF5">
    <property type="entry name" value="SENSOR HISTIDINE KINASE TRCS"/>
    <property type="match status" value="1"/>
</dbReference>
<dbReference type="FunFam" id="3.30.565.10:FF:000006">
    <property type="entry name" value="Sensor histidine kinase WalK"/>
    <property type="match status" value="1"/>
</dbReference>
<reference evidence="14" key="1">
    <citation type="submission" date="2020-05" db="EMBL/GenBank/DDBJ databases">
        <authorList>
            <person name="Chiriac C."/>
            <person name="Salcher M."/>
            <person name="Ghai R."/>
            <person name="Kavagutti S V."/>
        </authorList>
    </citation>
    <scope>NUCLEOTIDE SEQUENCE</scope>
</reference>
<dbReference type="InterPro" id="IPR003594">
    <property type="entry name" value="HATPase_dom"/>
</dbReference>
<evidence type="ECO:0000259" key="12">
    <source>
        <dbReference type="PROSITE" id="PS50109"/>
    </source>
</evidence>
<dbReference type="GO" id="GO:0005886">
    <property type="term" value="C:plasma membrane"/>
    <property type="evidence" value="ECO:0007669"/>
    <property type="project" value="TreeGrafter"/>
</dbReference>
<evidence type="ECO:0000256" key="1">
    <source>
        <dbReference type="ARBA" id="ARBA00000085"/>
    </source>
</evidence>
<evidence type="ECO:0000256" key="6">
    <source>
        <dbReference type="ARBA" id="ARBA00022692"/>
    </source>
</evidence>
<dbReference type="CDD" id="cd00082">
    <property type="entry name" value="HisKA"/>
    <property type="match status" value="1"/>
</dbReference>
<dbReference type="Pfam" id="PF00672">
    <property type="entry name" value="HAMP"/>
    <property type="match status" value="1"/>
</dbReference>